<dbReference type="InterPro" id="IPR051611">
    <property type="entry name" value="ECF_transporter_component"/>
</dbReference>
<dbReference type="Proteomes" id="UP000663651">
    <property type="component" value="Chromosome"/>
</dbReference>
<dbReference type="InterPro" id="IPR012809">
    <property type="entry name" value="ECF_CbiQ"/>
</dbReference>
<feature type="transmembrane region" description="Helical" evidence="6">
    <location>
        <begin position="113"/>
        <end position="143"/>
    </location>
</feature>
<name>A0ABX7Q7Z6_9BACT</name>
<feature type="transmembrane region" description="Helical" evidence="6">
    <location>
        <begin position="47"/>
        <end position="64"/>
    </location>
</feature>
<keyword evidence="8" id="KW-1185">Reference proteome</keyword>
<organism evidence="7 8">
    <name type="scientific">Geobacter benzoatilyticus</name>
    <dbReference type="NCBI Taxonomy" id="2815309"/>
    <lineage>
        <taxon>Bacteria</taxon>
        <taxon>Pseudomonadati</taxon>
        <taxon>Thermodesulfobacteriota</taxon>
        <taxon>Desulfuromonadia</taxon>
        <taxon>Geobacterales</taxon>
        <taxon>Geobacteraceae</taxon>
        <taxon>Geobacter</taxon>
    </lineage>
</organism>
<dbReference type="InterPro" id="IPR003339">
    <property type="entry name" value="ABC/ECF_trnsptr_transmembrane"/>
</dbReference>
<keyword evidence="3 6" id="KW-0812">Transmembrane</keyword>
<dbReference type="Pfam" id="PF02361">
    <property type="entry name" value="CbiQ"/>
    <property type="match status" value="1"/>
</dbReference>
<evidence type="ECO:0000256" key="2">
    <source>
        <dbReference type="ARBA" id="ARBA00022475"/>
    </source>
</evidence>
<evidence type="ECO:0000256" key="6">
    <source>
        <dbReference type="SAM" id="Phobius"/>
    </source>
</evidence>
<evidence type="ECO:0000256" key="1">
    <source>
        <dbReference type="ARBA" id="ARBA00004651"/>
    </source>
</evidence>
<keyword evidence="5 6" id="KW-0472">Membrane</keyword>
<evidence type="ECO:0000256" key="3">
    <source>
        <dbReference type="ARBA" id="ARBA00022692"/>
    </source>
</evidence>
<sequence>MHRLSHHVPQQHPVTKLDPRVKLISALALLVMVLSSTGFAFPLLTAALGLALCLWLGVPARVILLRFAEPLFIALVVLLIKTFFSGTEPLFSINIPGFEIVAHRDGLVAGGAIAARIAGAVAVVAAVGFATPFTGLMAALAWLRVPQGFIDVALFAWRYLFVLFDDAQVVYGAQRNRLGYAGFRRGLRSFGMLAGALVIKAFDTSQTITTAMVQRGYDGNLPLLKHRPFRAGEVAASVLFVATMGVIRWL</sequence>
<dbReference type="NCBIfam" id="TIGR02454">
    <property type="entry name" value="ECF_T_CbiQ"/>
    <property type="match status" value="1"/>
</dbReference>
<feature type="transmembrane region" description="Helical" evidence="6">
    <location>
        <begin position="71"/>
        <end position="93"/>
    </location>
</feature>
<dbReference type="PANTHER" id="PTHR34857:SF2">
    <property type="entry name" value="SLL0384 PROTEIN"/>
    <property type="match status" value="1"/>
</dbReference>
<dbReference type="CDD" id="cd16914">
    <property type="entry name" value="EcfT"/>
    <property type="match status" value="1"/>
</dbReference>
<evidence type="ECO:0000256" key="4">
    <source>
        <dbReference type="ARBA" id="ARBA00022989"/>
    </source>
</evidence>
<evidence type="ECO:0000313" key="7">
    <source>
        <dbReference type="EMBL" id="QSV47195.1"/>
    </source>
</evidence>
<comment type="subcellular location">
    <subcellularLocation>
        <location evidence="1">Cell membrane</location>
        <topology evidence="1">Multi-pass membrane protein</topology>
    </subcellularLocation>
</comment>
<keyword evidence="2" id="KW-1003">Cell membrane</keyword>
<dbReference type="PANTHER" id="PTHR34857">
    <property type="entry name" value="SLL0384 PROTEIN"/>
    <property type="match status" value="1"/>
</dbReference>
<proteinExistence type="predicted"/>
<keyword evidence="4 6" id="KW-1133">Transmembrane helix</keyword>
<dbReference type="EMBL" id="CP071382">
    <property type="protein sequence ID" value="QSV47195.1"/>
    <property type="molecule type" value="Genomic_DNA"/>
</dbReference>
<accession>A0ABX7Q7Z6</accession>
<evidence type="ECO:0000313" key="8">
    <source>
        <dbReference type="Proteomes" id="UP000663651"/>
    </source>
</evidence>
<protein>
    <submittedName>
        <fullName evidence="7">Cobalt ECF transporter T component CbiQ</fullName>
    </submittedName>
</protein>
<evidence type="ECO:0000256" key="5">
    <source>
        <dbReference type="ARBA" id="ARBA00023136"/>
    </source>
</evidence>
<feature type="transmembrane region" description="Helical" evidence="6">
    <location>
        <begin position="21"/>
        <end position="41"/>
    </location>
</feature>
<dbReference type="RefSeq" id="WP_207165211.1">
    <property type="nucleotide sequence ID" value="NZ_CP071382.1"/>
</dbReference>
<reference evidence="7 8" key="1">
    <citation type="submission" date="2021-03" db="EMBL/GenBank/DDBJ databases">
        <title>Geobacter metallireducens gen. nov. sp. nov., a microorganism capable of coupling the complete oxidation of organic compounds to the reduction of iron and other metals.</title>
        <authorList>
            <person name="Li Y."/>
        </authorList>
    </citation>
    <scope>NUCLEOTIDE SEQUENCE [LARGE SCALE GENOMIC DNA]</scope>
    <source>
        <strain evidence="7 8">Jerry-YX</strain>
    </source>
</reference>
<gene>
    <name evidence="7" type="primary">cbiQ</name>
    <name evidence="7" type="ORF">JZM60_08030</name>
</gene>